<dbReference type="InterPro" id="IPR050395">
    <property type="entry name" value="4Fe4S_Ferredoxin_RnfB"/>
</dbReference>
<feature type="binding site" evidence="10">
    <location>
        <position position="152"/>
    </location>
    <ligand>
        <name>[4Fe-4S] cluster</name>
        <dbReference type="ChEBI" id="CHEBI:49883"/>
        <label>2</label>
    </ligand>
</feature>
<name>A0A1E2UIG6_9GAMM</name>
<feature type="binding site" evidence="10">
    <location>
        <position position="79"/>
    </location>
    <ligand>
        <name>[4Fe-4S] cluster</name>
        <dbReference type="ChEBI" id="CHEBI:49883"/>
        <label>1</label>
    </ligand>
</feature>
<feature type="binding site" evidence="10">
    <location>
        <position position="62"/>
    </location>
    <ligand>
        <name>[4Fe-4S] cluster</name>
        <dbReference type="ChEBI" id="CHEBI:49883"/>
        <label>1</label>
    </ligand>
</feature>
<evidence type="ECO:0000313" key="15">
    <source>
        <dbReference type="Proteomes" id="UP000094849"/>
    </source>
</evidence>
<evidence type="ECO:0000256" key="2">
    <source>
        <dbReference type="ARBA" id="ARBA00022485"/>
    </source>
</evidence>
<comment type="subcellular location">
    <subcellularLocation>
        <location evidence="10">Cell inner membrane</location>
    </subcellularLocation>
</comment>
<evidence type="ECO:0000256" key="8">
    <source>
        <dbReference type="ARBA" id="ARBA00023014"/>
    </source>
</evidence>
<comment type="similarity">
    <text evidence="10">Belongs to the 4Fe4S bacterial-type ferredoxin family. RnfB subfamily.</text>
</comment>
<feature type="binding site" evidence="10">
    <location>
        <position position="182"/>
    </location>
    <ligand>
        <name>[4Fe-4S] cluster</name>
        <dbReference type="ChEBI" id="CHEBI:49883"/>
        <label>3</label>
    </ligand>
</feature>
<comment type="cofactor">
    <cofactor evidence="10">
        <name>[4Fe-4S] cluster</name>
        <dbReference type="ChEBI" id="CHEBI:49883"/>
    </cofactor>
    <text evidence="10">Binds 3 [4Fe-4S] clusters.</text>
</comment>
<dbReference type="GO" id="GO:0009055">
    <property type="term" value="F:electron transfer activity"/>
    <property type="evidence" value="ECO:0007669"/>
    <property type="project" value="InterPro"/>
</dbReference>
<keyword evidence="4 10" id="KW-0677">Repeat</keyword>
<dbReference type="SUPFAM" id="SSF54862">
    <property type="entry name" value="4Fe-4S ferredoxins"/>
    <property type="match status" value="2"/>
</dbReference>
<dbReference type="EC" id="7.-.-.-" evidence="10"/>
<dbReference type="GO" id="GO:0046872">
    <property type="term" value="F:metal ion binding"/>
    <property type="evidence" value="ECO:0007669"/>
    <property type="project" value="UniProtKB-KW"/>
</dbReference>
<dbReference type="GO" id="GO:0022900">
    <property type="term" value="P:electron transport chain"/>
    <property type="evidence" value="ECO:0007669"/>
    <property type="project" value="UniProtKB-UniRule"/>
</dbReference>
<keyword evidence="1 10" id="KW-0813">Transport</keyword>
<feature type="transmembrane region" description="Helical" evidence="11">
    <location>
        <begin position="12"/>
        <end position="31"/>
    </location>
</feature>
<dbReference type="PROSITE" id="PS51379">
    <property type="entry name" value="4FE4S_FER_2"/>
    <property type="match status" value="3"/>
</dbReference>
<feature type="binding site" evidence="10">
    <location>
        <position position="156"/>
    </location>
    <ligand>
        <name>[4Fe-4S] cluster</name>
        <dbReference type="ChEBI" id="CHEBI:49883"/>
        <label>3</label>
    </ligand>
</feature>
<feature type="domain" description="4Fe-4S ferredoxin-type" evidence="12">
    <location>
        <begin position="167"/>
        <end position="196"/>
    </location>
</feature>
<dbReference type="PROSITE" id="PS00198">
    <property type="entry name" value="4FE4S_FER_1"/>
    <property type="match status" value="1"/>
</dbReference>
<gene>
    <name evidence="10" type="primary">rnfB</name>
    <name evidence="14" type="ORF">A3196_19195</name>
</gene>
<feature type="binding site" evidence="10">
    <location>
        <position position="179"/>
    </location>
    <ligand>
        <name>[4Fe-4S] cluster</name>
        <dbReference type="ChEBI" id="CHEBI:49883"/>
        <label>3</label>
    </ligand>
</feature>
<feature type="domain" description="4Fe-4S ferredoxin-type" evidence="12">
    <location>
        <begin position="133"/>
        <end position="166"/>
    </location>
</feature>
<dbReference type="GO" id="GO:0005886">
    <property type="term" value="C:plasma membrane"/>
    <property type="evidence" value="ECO:0007669"/>
    <property type="project" value="UniProtKB-SubCell"/>
</dbReference>
<comment type="caution">
    <text evidence="10">Lacks conserved residue(s) required for the propagation of feature annotation.</text>
</comment>
<dbReference type="PANTHER" id="PTHR43560:SF1">
    <property type="entry name" value="ION-TRANSLOCATING OXIDOREDUCTASE COMPLEX SUBUNIT B"/>
    <property type="match status" value="1"/>
</dbReference>
<evidence type="ECO:0000256" key="10">
    <source>
        <dbReference type="HAMAP-Rule" id="MF_00463"/>
    </source>
</evidence>
<dbReference type="Pfam" id="PF13187">
    <property type="entry name" value="Fer4_9"/>
    <property type="match status" value="1"/>
</dbReference>
<dbReference type="GO" id="GO:0051539">
    <property type="term" value="F:4 iron, 4 sulfur cluster binding"/>
    <property type="evidence" value="ECO:0007669"/>
    <property type="project" value="UniProtKB-UniRule"/>
</dbReference>
<dbReference type="OrthoDB" id="9781785at2"/>
<evidence type="ECO:0000256" key="4">
    <source>
        <dbReference type="ARBA" id="ARBA00022737"/>
    </source>
</evidence>
<feature type="domain" description="4Fe-4S" evidence="13">
    <location>
        <begin position="37"/>
        <end position="96"/>
    </location>
</feature>
<comment type="function">
    <text evidence="10">Part of a membrane-bound complex that couples electron transfer with translocation of ions across the membrane.</text>
</comment>
<sequence>MDIEIALNVTTAILFMGILGLLLSSMLVIANKKLWVFEDPRIDDLEGMLPATNCGACGSAGCRPFAEALISGEVTPAQCTVSNAEAIEDIADYLGVESGDVVKRVARLACAGGNHVARMRAQYKGLESCRAAAVVSGGPKSCTWGCIGLADCADVCDFEAITMDLNGLPIVDNAKCTACGDCVDICPKDLFSIQDAAHRLWVACKNLEHGDTAENDCEVACTACERCVKDSPEGLISIQDNLAVIDYNKISLASPIATERCPTGAIVWLDETLGVLKGQQAKRIVRKEALPI</sequence>
<keyword evidence="10" id="KW-1003">Cell membrane</keyword>
<dbReference type="STRING" id="1818881.A3196_19195"/>
<evidence type="ECO:0000256" key="6">
    <source>
        <dbReference type="ARBA" id="ARBA00022982"/>
    </source>
</evidence>
<dbReference type="InterPro" id="IPR017900">
    <property type="entry name" value="4Fe4S_Fe_S_CS"/>
</dbReference>
<feature type="binding site" evidence="10">
    <location>
        <position position="54"/>
    </location>
    <ligand>
        <name>[4Fe-4S] cluster</name>
        <dbReference type="ChEBI" id="CHEBI:49883"/>
        <label>1</label>
    </ligand>
</feature>
<dbReference type="PANTHER" id="PTHR43560">
    <property type="entry name" value="ION-TRANSLOCATING OXIDOREDUCTASE COMPLEX SUBUNIT B"/>
    <property type="match status" value="1"/>
</dbReference>
<dbReference type="EMBL" id="LVJZ01000005">
    <property type="protein sequence ID" value="ODB92899.1"/>
    <property type="molecule type" value="Genomic_DNA"/>
</dbReference>
<dbReference type="InterPro" id="IPR017896">
    <property type="entry name" value="4Fe4S_Fe-S-bd"/>
</dbReference>
<keyword evidence="6 10" id="KW-0249">Electron transport</keyword>
<keyword evidence="15" id="KW-1185">Reference proteome</keyword>
<dbReference type="InterPro" id="IPR010207">
    <property type="entry name" value="Elect_transpt_cplx_RnfB/RsxB"/>
</dbReference>
<feature type="domain" description="4Fe-4S ferredoxin-type" evidence="12">
    <location>
        <begin position="211"/>
        <end position="241"/>
    </location>
</feature>
<evidence type="ECO:0000259" key="12">
    <source>
        <dbReference type="PROSITE" id="PS51379"/>
    </source>
</evidence>
<keyword evidence="10" id="KW-0997">Cell inner membrane</keyword>
<feature type="binding site" evidence="10">
    <location>
        <position position="186"/>
    </location>
    <ligand>
        <name>[4Fe-4S] cluster</name>
        <dbReference type="ChEBI" id="CHEBI:49883"/>
        <label>2</label>
    </ligand>
</feature>
<protein>
    <recommendedName>
        <fullName evidence="10">Ion-translocating oxidoreductase complex subunit B</fullName>
        <ecNumber evidence="10">7.-.-.-</ecNumber>
    </recommendedName>
    <alternativeName>
        <fullName evidence="10">Rnf electron transport complex subunit B</fullName>
    </alternativeName>
</protein>
<feature type="binding site" evidence="10">
    <location>
        <position position="176"/>
    </location>
    <ligand>
        <name>[4Fe-4S] cluster</name>
        <dbReference type="ChEBI" id="CHEBI:49883"/>
        <label>3</label>
    </ligand>
</feature>
<evidence type="ECO:0000256" key="1">
    <source>
        <dbReference type="ARBA" id="ARBA00022448"/>
    </source>
</evidence>
<dbReference type="Pfam" id="PF04060">
    <property type="entry name" value="FeS"/>
    <property type="match status" value="1"/>
</dbReference>
<comment type="caution">
    <text evidence="14">The sequence shown here is derived from an EMBL/GenBank/DDBJ whole genome shotgun (WGS) entry which is preliminary data.</text>
</comment>
<evidence type="ECO:0000256" key="3">
    <source>
        <dbReference type="ARBA" id="ARBA00022723"/>
    </source>
</evidence>
<keyword evidence="5 10" id="KW-1278">Translocase</keyword>
<dbReference type="InterPro" id="IPR007202">
    <property type="entry name" value="4Fe-4S_dom"/>
</dbReference>
<dbReference type="HAMAP" id="MF_00463">
    <property type="entry name" value="RsxB_RnfB"/>
    <property type="match status" value="1"/>
</dbReference>
<dbReference type="PROSITE" id="PS51656">
    <property type="entry name" value="4FE4S"/>
    <property type="match status" value="1"/>
</dbReference>
<dbReference type="NCBIfam" id="TIGR01944">
    <property type="entry name" value="rnfB"/>
    <property type="match status" value="1"/>
</dbReference>
<evidence type="ECO:0000313" key="14">
    <source>
        <dbReference type="EMBL" id="ODB92899.1"/>
    </source>
</evidence>
<keyword evidence="7 10" id="KW-0408">Iron</keyword>
<evidence type="ECO:0000256" key="11">
    <source>
        <dbReference type="SAM" id="Phobius"/>
    </source>
</evidence>
<evidence type="ECO:0000259" key="13">
    <source>
        <dbReference type="PROSITE" id="PS51656"/>
    </source>
</evidence>
<feature type="binding site" evidence="10">
    <location>
        <position position="57"/>
    </location>
    <ligand>
        <name>[4Fe-4S] cluster</name>
        <dbReference type="ChEBI" id="CHEBI:49883"/>
        <label>1</label>
    </ligand>
</feature>
<evidence type="ECO:0000256" key="7">
    <source>
        <dbReference type="ARBA" id="ARBA00023004"/>
    </source>
</evidence>
<feature type="region of interest" description="Hydrophobic" evidence="10">
    <location>
        <begin position="1"/>
        <end position="31"/>
    </location>
</feature>
<dbReference type="Gene3D" id="1.10.15.40">
    <property type="entry name" value="Electron transport complex subunit B, putative Fe-S cluster"/>
    <property type="match status" value="1"/>
</dbReference>
<dbReference type="Proteomes" id="UP000094849">
    <property type="component" value="Unassembled WGS sequence"/>
</dbReference>
<comment type="subunit">
    <text evidence="10">The complex is composed of six subunits: RnfA, RnfB, RnfC, RnfD, RnfE and RnfG.</text>
</comment>
<proteinExistence type="inferred from homology"/>
<accession>A0A1E2UIG6</accession>
<keyword evidence="2 10" id="KW-0004">4Fe-4S</keyword>
<reference evidence="14 15" key="1">
    <citation type="submission" date="2016-03" db="EMBL/GenBank/DDBJ databases">
        <title>Chemosynthetic sulphur-oxidizing symbionts of marine invertebrate animals are capable of nitrogen fixation.</title>
        <authorList>
            <person name="Petersen J.M."/>
            <person name="Kemper A."/>
            <person name="Gruber-Vodicka H."/>
            <person name="Cardini U."/>
            <person name="Geest Mvander."/>
            <person name="Kleiner M."/>
            <person name="Bulgheresi S."/>
            <person name="Fussmann M."/>
            <person name="Herbold C."/>
            <person name="Seah B.K.B."/>
            <person name="Antony C.Paul."/>
            <person name="Liu D."/>
            <person name="Belitz A."/>
            <person name="Weber M."/>
        </authorList>
    </citation>
    <scope>NUCLEOTIDE SEQUENCE [LARGE SCALE GENOMIC DNA]</scope>
    <source>
        <strain evidence="14">G_D</strain>
    </source>
</reference>
<keyword evidence="11" id="KW-0812">Transmembrane</keyword>
<evidence type="ECO:0000256" key="9">
    <source>
        <dbReference type="ARBA" id="ARBA00023136"/>
    </source>
</evidence>
<keyword evidence="11" id="KW-1133">Transmembrane helix</keyword>
<organism evidence="14 15">
    <name type="scientific">Candidatus Thiodiazotropha endoloripes</name>
    <dbReference type="NCBI Taxonomy" id="1818881"/>
    <lineage>
        <taxon>Bacteria</taxon>
        <taxon>Pseudomonadati</taxon>
        <taxon>Pseudomonadota</taxon>
        <taxon>Gammaproteobacteria</taxon>
        <taxon>Chromatiales</taxon>
        <taxon>Sedimenticolaceae</taxon>
        <taxon>Candidatus Thiodiazotropha</taxon>
    </lineage>
</organism>
<keyword evidence="8 10" id="KW-0411">Iron-sulfur</keyword>
<evidence type="ECO:0000256" key="5">
    <source>
        <dbReference type="ARBA" id="ARBA00022967"/>
    </source>
</evidence>
<dbReference type="Gene3D" id="3.30.70.20">
    <property type="match status" value="2"/>
</dbReference>
<keyword evidence="9 10" id="KW-0472">Membrane</keyword>
<dbReference type="RefSeq" id="WP_069006414.1">
    <property type="nucleotide sequence ID" value="NZ_LVJW01000007.1"/>
</dbReference>
<feature type="binding site" evidence="10">
    <location>
        <position position="142"/>
    </location>
    <ligand>
        <name>[4Fe-4S] cluster</name>
        <dbReference type="ChEBI" id="CHEBI:49883"/>
        <label>2</label>
    </ligand>
</feature>
<keyword evidence="3 10" id="KW-0479">Metal-binding</keyword>
<feature type="binding site" evidence="10">
    <location>
        <position position="146"/>
    </location>
    <ligand>
        <name>[4Fe-4S] cluster</name>
        <dbReference type="ChEBI" id="CHEBI:49883"/>
        <label>2</label>
    </ligand>
</feature>
<dbReference type="AlphaFoldDB" id="A0A1E2UIG6"/>